<reference evidence="3" key="1">
    <citation type="submission" date="2020-05" db="EMBL/GenBank/DDBJ databases">
        <authorList>
            <person name="Chiriac C."/>
            <person name="Salcher M."/>
            <person name="Ghai R."/>
            <person name="Kavagutti S V."/>
        </authorList>
    </citation>
    <scope>NUCLEOTIDE SEQUENCE</scope>
</reference>
<keyword evidence="2" id="KW-0472">Membrane</keyword>
<proteinExistence type="predicted"/>
<dbReference type="GO" id="GO:0016020">
    <property type="term" value="C:membrane"/>
    <property type="evidence" value="ECO:0007669"/>
    <property type="project" value="InterPro"/>
</dbReference>
<accession>A0A6J6C3U4</accession>
<dbReference type="EMBL" id="CAEZSO010000118">
    <property type="protein sequence ID" value="CAB4545213.1"/>
    <property type="molecule type" value="Genomic_DNA"/>
</dbReference>
<gene>
    <name evidence="3" type="ORF">UFOPK1446_00660</name>
</gene>
<keyword evidence="2" id="KW-1133">Transmembrane helix</keyword>
<feature type="transmembrane region" description="Helical" evidence="2">
    <location>
        <begin position="215"/>
        <end position="235"/>
    </location>
</feature>
<dbReference type="PROSITE" id="PS50895">
    <property type="entry name" value="SURF1"/>
    <property type="match status" value="1"/>
</dbReference>
<evidence type="ECO:0000256" key="2">
    <source>
        <dbReference type="SAM" id="Phobius"/>
    </source>
</evidence>
<name>A0A6J6C3U4_9ZZZZ</name>
<keyword evidence="2" id="KW-0812">Transmembrane</keyword>
<evidence type="ECO:0000313" key="3">
    <source>
        <dbReference type="EMBL" id="CAB4545213.1"/>
    </source>
</evidence>
<sequence length="342" mass="36873">MWKFLVSPRALVLHAVLVVVAISFTALAIWQWDRAHSRVVDPRTLSQISIDQASPVGTAPLPASSVGREVNAVGTYDGEKTYVILQPSKGGSVEWSMTPLRLDDGTFIPVVHGRILNPTPGEDVTLAGGRVGVTGRLQASQDLGLEVNTSDVKLTYPKGEVLGGVSTPEIAGLVSGALRPGFIVADNEIPAVGGVAYLPQSEFVVPDGGLRVQNVLYTIQWTLFTFFALFVYIRLMRDAWLQYQIDHDLLEPAFEQWQVPVQRSQPQTVAAPEPQQAQAKEAIVEPEPPNPAPEPPVQREPQQVLTPPAQRAPQRGPKAPPSGTPISAHPALVPAQKTPGDM</sequence>
<dbReference type="InterPro" id="IPR002994">
    <property type="entry name" value="Surf1/Shy1"/>
</dbReference>
<dbReference type="AlphaFoldDB" id="A0A6J6C3U4"/>
<protein>
    <submittedName>
        <fullName evidence="3">Unannotated protein</fullName>
    </submittedName>
</protein>
<feature type="region of interest" description="Disordered" evidence="1">
    <location>
        <begin position="265"/>
        <end position="342"/>
    </location>
</feature>
<feature type="compositionally biased region" description="Low complexity" evidence="1">
    <location>
        <begin position="265"/>
        <end position="281"/>
    </location>
</feature>
<organism evidence="3">
    <name type="scientific">freshwater metagenome</name>
    <dbReference type="NCBI Taxonomy" id="449393"/>
    <lineage>
        <taxon>unclassified sequences</taxon>
        <taxon>metagenomes</taxon>
        <taxon>ecological metagenomes</taxon>
    </lineage>
</organism>
<dbReference type="Pfam" id="PF02104">
    <property type="entry name" value="SURF1"/>
    <property type="match status" value="1"/>
</dbReference>
<feature type="compositionally biased region" description="Pro residues" evidence="1">
    <location>
        <begin position="286"/>
        <end position="298"/>
    </location>
</feature>
<evidence type="ECO:0000256" key="1">
    <source>
        <dbReference type="SAM" id="MobiDB-lite"/>
    </source>
</evidence>